<sequence length="292" mass="30107">MTDGARAVVTGANAGLGLATTRALVAAGIPVTMAVRSTDKGAAAAAAIRASEPAADLRVQQVDLGDLGSVRRFAEGSTDPISVLLCNAGVMLVPEQSLTADRFEMHWGVNFLGHYLLAGLLLPTLTADARVVSLSSIAHRSAGRLDRQFGLGADYAPGQAYGQSKLCTLMFSLELDRRLRGSGSGVKAVAAHPGWSATDERPPRERGDAPGLGLVFARRISQLLGSSPAHGALSQVHAAIGAGVEGGQFWGPSLLVRGKPHPATVSAGARREDDANFLFALAAELTGCEIPG</sequence>
<dbReference type="Gene3D" id="3.40.50.720">
    <property type="entry name" value="NAD(P)-binding Rossmann-like Domain"/>
    <property type="match status" value="1"/>
</dbReference>
<organism evidence="3">
    <name type="scientific">Nakamurella sp. A5-74</name>
    <dbReference type="NCBI Taxonomy" id="3158264"/>
    <lineage>
        <taxon>Bacteria</taxon>
        <taxon>Bacillati</taxon>
        <taxon>Actinomycetota</taxon>
        <taxon>Actinomycetes</taxon>
        <taxon>Nakamurellales</taxon>
        <taxon>Nakamurellaceae</taxon>
        <taxon>Nakamurella</taxon>
    </lineage>
</organism>
<dbReference type="InterPro" id="IPR002347">
    <property type="entry name" value="SDR_fam"/>
</dbReference>
<dbReference type="RefSeq" id="WP_353649043.1">
    <property type="nucleotide sequence ID" value="NZ_CP159218.1"/>
</dbReference>
<dbReference type="InterPro" id="IPR036291">
    <property type="entry name" value="NAD(P)-bd_dom_sf"/>
</dbReference>
<proteinExistence type="inferred from homology"/>
<dbReference type="GO" id="GO:0016491">
    <property type="term" value="F:oxidoreductase activity"/>
    <property type="evidence" value="ECO:0007669"/>
    <property type="project" value="UniProtKB-KW"/>
</dbReference>
<comment type="similarity">
    <text evidence="1">Belongs to the short-chain dehydrogenases/reductases (SDR) family.</text>
</comment>
<gene>
    <name evidence="3" type="ORF">ABLG96_19880</name>
</gene>
<dbReference type="Pfam" id="PF00106">
    <property type="entry name" value="adh_short"/>
    <property type="match status" value="1"/>
</dbReference>
<dbReference type="AlphaFoldDB" id="A0AAU8DMM7"/>
<evidence type="ECO:0000256" key="2">
    <source>
        <dbReference type="ARBA" id="ARBA00023002"/>
    </source>
</evidence>
<dbReference type="PANTHER" id="PTHR24320:SF148">
    <property type="entry name" value="NAD(P)-BINDING ROSSMANN-FOLD SUPERFAMILY PROTEIN"/>
    <property type="match status" value="1"/>
</dbReference>
<keyword evidence="2" id="KW-0560">Oxidoreductase</keyword>
<dbReference type="SUPFAM" id="SSF51735">
    <property type="entry name" value="NAD(P)-binding Rossmann-fold domains"/>
    <property type="match status" value="1"/>
</dbReference>
<protein>
    <submittedName>
        <fullName evidence="3">SDR family NAD(P)-dependent oxidoreductase</fullName>
    </submittedName>
</protein>
<dbReference type="PRINTS" id="PR00081">
    <property type="entry name" value="GDHRDH"/>
</dbReference>
<accession>A0AAU8DMM7</accession>
<evidence type="ECO:0000256" key="1">
    <source>
        <dbReference type="ARBA" id="ARBA00006484"/>
    </source>
</evidence>
<evidence type="ECO:0000313" key="3">
    <source>
        <dbReference type="EMBL" id="XCG63428.1"/>
    </source>
</evidence>
<name>A0AAU8DMM7_9ACTN</name>
<dbReference type="PANTHER" id="PTHR24320">
    <property type="entry name" value="RETINOL DEHYDROGENASE"/>
    <property type="match status" value="1"/>
</dbReference>
<reference evidence="3" key="1">
    <citation type="submission" date="2024-05" db="EMBL/GenBank/DDBJ databases">
        <authorList>
            <person name="Cai S.Y."/>
            <person name="Jin L.M."/>
            <person name="Li H.R."/>
        </authorList>
    </citation>
    <scope>NUCLEOTIDE SEQUENCE</scope>
    <source>
        <strain evidence="3">A5-74</strain>
    </source>
</reference>
<dbReference type="EMBL" id="CP159218">
    <property type="protein sequence ID" value="XCG63428.1"/>
    <property type="molecule type" value="Genomic_DNA"/>
</dbReference>